<accession>A0AAP1V584</accession>
<protein>
    <submittedName>
        <fullName evidence="1">Uncharacterized protein</fullName>
    </submittedName>
</protein>
<reference evidence="2 4" key="2">
    <citation type="submission" date="2021-03" db="EMBL/GenBank/DDBJ databases">
        <title>Clinical course, treatment and visual outcome of an outbreak of Burkholderia contaminans endophthalmitis following cataract surgery.</title>
        <authorList>
            <person name="Lind C."/>
            <person name="Olsen K."/>
            <person name="Angelsen N.K."/>
            <person name="Krefting E.A."/>
            <person name="Fossen K."/>
            <person name="Gravningen K."/>
            <person name="Depoorter E."/>
            <person name="Vandamme P."/>
            <person name="Bertelsen G."/>
        </authorList>
    </citation>
    <scope>NUCLEOTIDE SEQUENCE [LARGE SCALE GENOMIC DNA]</scope>
    <source>
        <strain evidence="2 4">51242556</strain>
    </source>
</reference>
<comment type="caution">
    <text evidence="1">The sequence shown here is derived from an EMBL/GenBank/DDBJ whole genome shotgun (WGS) entry which is preliminary data.</text>
</comment>
<reference evidence="1" key="1">
    <citation type="submission" date="2021-01" db="EMBL/GenBank/DDBJ databases">
        <title>Outbreak of Burkholderia contaminns endophthalmitis traced to a clinical ventilation system.</title>
        <authorList>
            <person name="Lipuma J."/>
            <person name="Spilker T."/>
            <person name="Kratholm J."/>
        </authorList>
    </citation>
    <scope>NUCLEOTIDE SEQUENCE</scope>
    <source>
        <strain evidence="1">HI4954</strain>
    </source>
</reference>
<evidence type="ECO:0000313" key="4">
    <source>
        <dbReference type="Proteomes" id="UP000664048"/>
    </source>
</evidence>
<name>A0AAP1V584_9BURK</name>
<dbReference type="AlphaFoldDB" id="A0AAP1V584"/>
<evidence type="ECO:0000313" key="1">
    <source>
        <dbReference type="EMBL" id="MBK1931961.1"/>
    </source>
</evidence>
<keyword evidence="4" id="KW-1185">Reference proteome</keyword>
<organism evidence="1 3">
    <name type="scientific">Burkholderia contaminans</name>
    <dbReference type="NCBI Taxonomy" id="488447"/>
    <lineage>
        <taxon>Bacteria</taxon>
        <taxon>Pseudomonadati</taxon>
        <taxon>Pseudomonadota</taxon>
        <taxon>Betaproteobacteria</taxon>
        <taxon>Burkholderiales</taxon>
        <taxon>Burkholderiaceae</taxon>
        <taxon>Burkholderia</taxon>
        <taxon>Burkholderia cepacia complex</taxon>
    </lineage>
</organism>
<evidence type="ECO:0000313" key="2">
    <source>
        <dbReference type="EMBL" id="MBO1832828.1"/>
    </source>
</evidence>
<proteinExistence type="predicted"/>
<dbReference type="EMBL" id="JAGEMX010000009">
    <property type="protein sequence ID" value="MBO1832828.1"/>
    <property type="molecule type" value="Genomic_DNA"/>
</dbReference>
<gene>
    <name evidence="2" type="ORF">J4M89_25910</name>
    <name evidence="1" type="ORF">JIN94_18915</name>
</gene>
<evidence type="ECO:0000313" key="3">
    <source>
        <dbReference type="Proteomes" id="UP000611459"/>
    </source>
</evidence>
<dbReference type="RefSeq" id="WP_174956818.1">
    <property type="nucleotide sequence ID" value="NZ_JAENHZ010000008.1"/>
</dbReference>
<dbReference type="Proteomes" id="UP000664048">
    <property type="component" value="Unassembled WGS sequence"/>
</dbReference>
<sequence>MNLTALQQEQVKKAFPECHEEMARYLAGGAKVVIGRQTDVSEAPPFAITVTGTDFWIDCCNTEAEAVQLCESLGLTVV</sequence>
<dbReference type="EMBL" id="JAENIB010000007">
    <property type="protein sequence ID" value="MBK1931961.1"/>
    <property type="molecule type" value="Genomic_DNA"/>
</dbReference>
<dbReference type="Proteomes" id="UP000611459">
    <property type="component" value="Unassembled WGS sequence"/>
</dbReference>